<gene>
    <name evidence="3" type="ORF">EVEC_LOCUS6583</name>
</gene>
<feature type="region of interest" description="Disordered" evidence="1">
    <location>
        <begin position="158"/>
        <end position="177"/>
    </location>
</feature>
<reference evidence="3 4" key="2">
    <citation type="submission" date="2018-10" db="EMBL/GenBank/DDBJ databases">
        <authorList>
            <consortium name="Pathogen Informatics"/>
        </authorList>
    </citation>
    <scope>NUCLEOTIDE SEQUENCE [LARGE SCALE GENOMIC DNA]</scope>
</reference>
<sequence length="259" mass="29467">MSKESKESGVSQESANFNKISKKTPPGEVTKNSVLSQLQQESDELEEENRKSESKIAKLEDSKSQLDSQFEEVKADKTKMEAQIAQLIEELAASKRAVEEKKQLNDKNVTKIREVQKKLESLAKEEKEALKKQKSLKLDLKQFDQTATNYARKLSSMEQNKNISHSPQKATMSAEELKSKIQEAEKELKTLKEVLARVNDKNRMVRTQLSTVKPYYKEQSQLETLKAEEEKLKEDLEAAKALQTALQIKKDGDVVVEPV</sequence>
<feature type="compositionally biased region" description="Polar residues" evidence="1">
    <location>
        <begin position="8"/>
        <end position="19"/>
    </location>
</feature>
<evidence type="ECO:0000259" key="2">
    <source>
        <dbReference type="PROSITE" id="PS51363"/>
    </source>
</evidence>
<dbReference type="WBParaSite" id="EVEC_0000706201-mRNA-1">
    <property type="protein sequence ID" value="EVEC_0000706201-mRNA-1"/>
    <property type="gene ID" value="EVEC_0000706201"/>
</dbReference>
<feature type="region of interest" description="Disordered" evidence="1">
    <location>
        <begin position="1"/>
        <end position="75"/>
    </location>
</feature>
<dbReference type="PROSITE" id="PS51363">
    <property type="entry name" value="W2"/>
    <property type="match status" value="1"/>
</dbReference>
<dbReference type="AlphaFoldDB" id="A0A0N4V9F1"/>
<dbReference type="InterPro" id="IPR003307">
    <property type="entry name" value="W2_domain"/>
</dbReference>
<accession>A0A0N4V9F1</accession>
<reference evidence="5" key="1">
    <citation type="submission" date="2017-02" db="UniProtKB">
        <authorList>
            <consortium name="WormBaseParasite"/>
        </authorList>
    </citation>
    <scope>IDENTIFICATION</scope>
</reference>
<proteinExistence type="predicted"/>
<feature type="compositionally biased region" description="Polar residues" evidence="1">
    <location>
        <begin position="158"/>
        <end position="171"/>
    </location>
</feature>
<feature type="compositionally biased region" description="Basic and acidic residues" evidence="1">
    <location>
        <begin position="48"/>
        <end position="64"/>
    </location>
</feature>
<protein>
    <submittedName>
        <fullName evidence="5">W2 domain-containing protein</fullName>
    </submittedName>
</protein>
<evidence type="ECO:0000313" key="4">
    <source>
        <dbReference type="Proteomes" id="UP000274131"/>
    </source>
</evidence>
<keyword evidence="4" id="KW-1185">Reference proteome</keyword>
<feature type="domain" description="W2" evidence="2">
    <location>
        <begin position="116"/>
        <end position="259"/>
    </location>
</feature>
<dbReference type="EMBL" id="UXUI01008570">
    <property type="protein sequence ID" value="VDD91832.1"/>
    <property type="molecule type" value="Genomic_DNA"/>
</dbReference>
<organism evidence="5">
    <name type="scientific">Enterobius vermicularis</name>
    <name type="common">Human pinworm</name>
    <dbReference type="NCBI Taxonomy" id="51028"/>
    <lineage>
        <taxon>Eukaryota</taxon>
        <taxon>Metazoa</taxon>
        <taxon>Ecdysozoa</taxon>
        <taxon>Nematoda</taxon>
        <taxon>Chromadorea</taxon>
        <taxon>Rhabditida</taxon>
        <taxon>Spirurina</taxon>
        <taxon>Oxyuridomorpha</taxon>
        <taxon>Oxyuroidea</taxon>
        <taxon>Oxyuridae</taxon>
        <taxon>Enterobius</taxon>
    </lineage>
</organism>
<evidence type="ECO:0000313" key="3">
    <source>
        <dbReference type="EMBL" id="VDD91832.1"/>
    </source>
</evidence>
<dbReference type="Proteomes" id="UP000274131">
    <property type="component" value="Unassembled WGS sequence"/>
</dbReference>
<dbReference type="STRING" id="51028.A0A0N4V9F1"/>
<name>A0A0N4V9F1_ENTVE</name>
<evidence type="ECO:0000256" key="1">
    <source>
        <dbReference type="SAM" id="MobiDB-lite"/>
    </source>
</evidence>
<evidence type="ECO:0000313" key="5">
    <source>
        <dbReference type="WBParaSite" id="EVEC_0000706201-mRNA-1"/>
    </source>
</evidence>